<accession>A0ABN8Z077</accession>
<evidence type="ECO:0000313" key="1">
    <source>
        <dbReference type="EMBL" id="CAI9167139.1"/>
    </source>
</evidence>
<sequence length="138" mass="15804">MNHRDVMSSENSKLHKMTHSMLAKISKTKPSIKESTFNAGDVSLIPWLGRFPGRGHSDPLQYYCLENPMDRGAWWATVHGVTKELDRTEATEHTHMIIRLGDKGKKSTKFKRRSLCGEWDWGKEGPQEFAKVISWFSG</sequence>
<evidence type="ECO:0000313" key="2">
    <source>
        <dbReference type="Proteomes" id="UP001176941"/>
    </source>
</evidence>
<protein>
    <submittedName>
        <fullName evidence="1">Uncharacterized protein</fullName>
    </submittedName>
</protein>
<gene>
    <name evidence="1" type="ORF">MRATA1EN1_LOCUS16101</name>
</gene>
<reference evidence="1" key="1">
    <citation type="submission" date="2023-04" db="EMBL/GenBank/DDBJ databases">
        <authorList>
            <consortium name="ELIXIR-Norway"/>
        </authorList>
    </citation>
    <scope>NUCLEOTIDE SEQUENCE [LARGE SCALE GENOMIC DNA]</scope>
</reference>
<dbReference type="EMBL" id="OX459962">
    <property type="protein sequence ID" value="CAI9167139.1"/>
    <property type="molecule type" value="Genomic_DNA"/>
</dbReference>
<dbReference type="Proteomes" id="UP001176941">
    <property type="component" value="Chromosome 26"/>
</dbReference>
<keyword evidence="2" id="KW-1185">Reference proteome</keyword>
<organism evidence="1 2">
    <name type="scientific">Rangifer tarandus platyrhynchus</name>
    <name type="common">Svalbard reindeer</name>
    <dbReference type="NCBI Taxonomy" id="3082113"/>
    <lineage>
        <taxon>Eukaryota</taxon>
        <taxon>Metazoa</taxon>
        <taxon>Chordata</taxon>
        <taxon>Craniata</taxon>
        <taxon>Vertebrata</taxon>
        <taxon>Euteleostomi</taxon>
        <taxon>Mammalia</taxon>
        <taxon>Eutheria</taxon>
        <taxon>Laurasiatheria</taxon>
        <taxon>Artiodactyla</taxon>
        <taxon>Ruminantia</taxon>
        <taxon>Pecora</taxon>
        <taxon>Cervidae</taxon>
        <taxon>Odocoileinae</taxon>
        <taxon>Rangifer</taxon>
    </lineage>
</organism>
<name>A0ABN8Z077_RANTA</name>
<proteinExistence type="predicted"/>